<dbReference type="GO" id="GO:0016787">
    <property type="term" value="F:hydrolase activity"/>
    <property type="evidence" value="ECO:0007669"/>
    <property type="project" value="UniProtKB-KW"/>
</dbReference>
<evidence type="ECO:0000259" key="6">
    <source>
        <dbReference type="Pfam" id="PF08386"/>
    </source>
</evidence>
<dbReference type="Pfam" id="PF08386">
    <property type="entry name" value="Abhydrolase_4"/>
    <property type="match status" value="1"/>
</dbReference>
<dbReference type="PANTHER" id="PTHR43248:SF25">
    <property type="entry name" value="AB HYDROLASE-1 DOMAIN-CONTAINING PROTEIN-RELATED"/>
    <property type="match status" value="1"/>
</dbReference>
<proteinExistence type="inferred from homology"/>
<evidence type="ECO:0000259" key="5">
    <source>
        <dbReference type="Pfam" id="PF00561"/>
    </source>
</evidence>
<dbReference type="SUPFAM" id="SSF53474">
    <property type="entry name" value="alpha/beta-Hydrolases"/>
    <property type="match status" value="1"/>
</dbReference>
<evidence type="ECO:0000256" key="2">
    <source>
        <dbReference type="ARBA" id="ARBA00022801"/>
    </source>
</evidence>
<dbReference type="EMBL" id="QVIG01000001">
    <property type="protein sequence ID" value="RGD56647.1"/>
    <property type="molecule type" value="Genomic_DNA"/>
</dbReference>
<dbReference type="InterPro" id="IPR051601">
    <property type="entry name" value="Serine_prot/Carboxylest_S33"/>
</dbReference>
<keyword evidence="2 7" id="KW-0378">Hydrolase</keyword>
<evidence type="ECO:0000313" key="7">
    <source>
        <dbReference type="EMBL" id="RGD56647.1"/>
    </source>
</evidence>
<dbReference type="InterPro" id="IPR013595">
    <property type="entry name" value="Pept_S33_TAP-like_C"/>
</dbReference>
<accession>A0A372ZN36</accession>
<dbReference type="AlphaFoldDB" id="A0A372ZN36"/>
<keyword evidence="8" id="KW-1185">Reference proteome</keyword>
<comment type="caution">
    <text evidence="7">The sequence shown here is derived from an EMBL/GenBank/DDBJ whole genome shotgun (WGS) entry which is preliminary data.</text>
</comment>
<organism evidence="7 8">
    <name type="scientific">Kitasatospora xanthocidica</name>
    <dbReference type="NCBI Taxonomy" id="83382"/>
    <lineage>
        <taxon>Bacteria</taxon>
        <taxon>Bacillati</taxon>
        <taxon>Actinomycetota</taxon>
        <taxon>Actinomycetes</taxon>
        <taxon>Kitasatosporales</taxon>
        <taxon>Streptomycetaceae</taxon>
        <taxon>Kitasatospora</taxon>
    </lineage>
</organism>
<feature type="signal peptide" evidence="4">
    <location>
        <begin position="1"/>
        <end position="49"/>
    </location>
</feature>
<evidence type="ECO:0000256" key="1">
    <source>
        <dbReference type="ARBA" id="ARBA00010088"/>
    </source>
</evidence>
<dbReference type="PROSITE" id="PS51318">
    <property type="entry name" value="TAT"/>
    <property type="match status" value="1"/>
</dbReference>
<keyword evidence="4" id="KW-0732">Signal</keyword>
<feature type="domain" description="AB hydrolase-1" evidence="5">
    <location>
        <begin position="122"/>
        <end position="303"/>
    </location>
</feature>
<dbReference type="Gene3D" id="3.40.50.1820">
    <property type="entry name" value="alpha/beta hydrolase"/>
    <property type="match status" value="1"/>
</dbReference>
<feature type="region of interest" description="Disordered" evidence="3">
    <location>
        <begin position="1"/>
        <end position="23"/>
    </location>
</feature>
<dbReference type="PANTHER" id="PTHR43248">
    <property type="entry name" value="2-SUCCINYL-6-HYDROXY-2,4-CYCLOHEXADIENE-1-CARBOXYLATE SYNTHASE"/>
    <property type="match status" value="1"/>
</dbReference>
<evidence type="ECO:0000256" key="4">
    <source>
        <dbReference type="SAM" id="SignalP"/>
    </source>
</evidence>
<dbReference type="InterPro" id="IPR000073">
    <property type="entry name" value="AB_hydrolase_1"/>
</dbReference>
<evidence type="ECO:0000256" key="3">
    <source>
        <dbReference type="SAM" id="MobiDB-lite"/>
    </source>
</evidence>
<feature type="chain" id="PRO_5016622385" evidence="4">
    <location>
        <begin position="50"/>
        <end position="532"/>
    </location>
</feature>
<reference evidence="7 8" key="1">
    <citation type="submission" date="2018-08" db="EMBL/GenBank/DDBJ databases">
        <title>Diversity &amp; Physiological Properties of Lignin-Decomposing Actinobacteria from Soil.</title>
        <authorList>
            <person name="Roh S.G."/>
            <person name="Kim S.B."/>
        </authorList>
    </citation>
    <scope>NUCLEOTIDE SEQUENCE [LARGE SCALE GENOMIC DNA]</scope>
    <source>
        <strain evidence="7 8">MMS17-GH009</strain>
    </source>
</reference>
<dbReference type="Pfam" id="PF00561">
    <property type="entry name" value="Abhydrolase_1"/>
    <property type="match status" value="1"/>
</dbReference>
<comment type="similarity">
    <text evidence="1">Belongs to the peptidase S33 family.</text>
</comment>
<sequence length="532" mass="56777">MSEPRPRTAEPHRTEPRPAGPRARRRTLAAGLALAAALTTAAATVPAQAATAQALDRYYQQRPDWHSCVQGPDDQVGADLEKAGARCAEVTVPLDYGDPGGRTVTLALSRIKATDTRHRIGTLLLNDGGPGSPTLGAPTRVHAALKDTAARFDIVGLDQRFAGRSAPLDCDWPIGFSITSAGTTRSSFERQVAFQRDLAARCRSAAGDLLPHAGTRDAARDMDVVRGALGERRISYLGLSYGTYLGTVYSQMFPGRFDRVVLDGALAPEHAGPELLPNMVRANERAFADWADWAARRHDTYGLGRTREEVVAGVLRTVGAAAARPLVVGTGADAFELDDTRVPLVVFLSLQGDSDPERAGLAELMAVLADAAAGRPVTPSAETTAMLRFLFTPQGSQAGSISQAIQCADGAAPRDPEEYWRRIERDRARYPLSGPLLDNVSPCAFLDAPREAPTEVRRDARALILSATGDPRTPYRDGVALHGLLPSSRLLTLRGADQHGLYGTYGNACVDDAVNAYLAGGRLPEADVTCTK</sequence>
<dbReference type="Proteomes" id="UP000263377">
    <property type="component" value="Unassembled WGS sequence"/>
</dbReference>
<name>A0A372ZN36_9ACTN</name>
<gene>
    <name evidence="7" type="ORF">DR950_01515</name>
</gene>
<feature type="compositionally biased region" description="Basic and acidic residues" evidence="3">
    <location>
        <begin position="1"/>
        <end position="16"/>
    </location>
</feature>
<dbReference type="InterPro" id="IPR006311">
    <property type="entry name" value="TAT_signal"/>
</dbReference>
<dbReference type="RefSeq" id="WP_117485185.1">
    <property type="nucleotide sequence ID" value="NZ_QVIG01000001.1"/>
</dbReference>
<feature type="domain" description="Peptidase S33 tripeptidyl aminopeptidase-like C-terminal" evidence="6">
    <location>
        <begin position="439"/>
        <end position="530"/>
    </location>
</feature>
<evidence type="ECO:0000313" key="8">
    <source>
        <dbReference type="Proteomes" id="UP000263377"/>
    </source>
</evidence>
<protein>
    <submittedName>
        <fullName evidence="7">Alpha/beta hydrolase</fullName>
    </submittedName>
</protein>
<dbReference type="InterPro" id="IPR029058">
    <property type="entry name" value="AB_hydrolase_fold"/>
</dbReference>